<dbReference type="PANTHER" id="PTHR12224">
    <property type="entry name" value="BETA-1,4-MANNOSYL-GLYCOPROTEIN BETA-1,4-N-ACETYLGLUCOSAMINYL-TRANSFERASE"/>
    <property type="match status" value="1"/>
</dbReference>
<accession>A0A835R7R3</accession>
<comment type="caution">
    <text evidence="1">The sequence shown here is derived from an EMBL/GenBank/DDBJ whole genome shotgun (WGS) entry which is preliminary data.</text>
</comment>
<proteinExistence type="predicted"/>
<dbReference type="Proteomes" id="UP000639772">
    <property type="component" value="Unassembled WGS sequence"/>
</dbReference>
<dbReference type="AlphaFoldDB" id="A0A835R7R3"/>
<reference evidence="1 2" key="1">
    <citation type="journal article" date="2020" name="Nat. Food">
        <title>A phased Vanilla planifolia genome enables genetic improvement of flavour and production.</title>
        <authorList>
            <person name="Hasing T."/>
            <person name="Tang H."/>
            <person name="Brym M."/>
            <person name="Khazi F."/>
            <person name="Huang T."/>
            <person name="Chambers A.H."/>
        </authorList>
    </citation>
    <scope>NUCLEOTIDE SEQUENCE [LARGE SCALE GENOMIC DNA]</scope>
    <source>
        <tissue evidence="1">Leaf</tissue>
    </source>
</reference>
<dbReference type="PANTHER" id="PTHR12224:SF25">
    <property type="entry name" value="BETA-1,4-N-ACETYLGLUCOSAMINYLTRANSFERASE FAMILY PROTEIN"/>
    <property type="match status" value="1"/>
</dbReference>
<dbReference type="GO" id="GO:0003830">
    <property type="term" value="F:beta-1,4-mannosylglycoprotein 4-beta-N-acetylglucosaminyltransferase activity"/>
    <property type="evidence" value="ECO:0007669"/>
    <property type="project" value="InterPro"/>
</dbReference>
<dbReference type="EMBL" id="JADCNM010000005">
    <property type="protein sequence ID" value="KAG0483764.1"/>
    <property type="molecule type" value="Genomic_DNA"/>
</dbReference>
<dbReference type="GO" id="GO:0006044">
    <property type="term" value="P:N-acetylglucosamine metabolic process"/>
    <property type="evidence" value="ECO:0007669"/>
    <property type="project" value="TreeGrafter"/>
</dbReference>
<name>A0A835R7R3_VANPL</name>
<protein>
    <recommendedName>
        <fullName evidence="3">Beta-1,4-mannosyl-glycoprotein beta-1,4-N-acetylglucosaminyltransferase</fullName>
    </recommendedName>
</protein>
<organism evidence="1 2">
    <name type="scientific">Vanilla planifolia</name>
    <name type="common">Vanilla</name>
    <dbReference type="NCBI Taxonomy" id="51239"/>
    <lineage>
        <taxon>Eukaryota</taxon>
        <taxon>Viridiplantae</taxon>
        <taxon>Streptophyta</taxon>
        <taxon>Embryophyta</taxon>
        <taxon>Tracheophyta</taxon>
        <taxon>Spermatophyta</taxon>
        <taxon>Magnoliopsida</taxon>
        <taxon>Liliopsida</taxon>
        <taxon>Asparagales</taxon>
        <taxon>Orchidaceae</taxon>
        <taxon>Vanilloideae</taxon>
        <taxon>Vanilleae</taxon>
        <taxon>Vanilla</taxon>
    </lineage>
</organism>
<dbReference type="GO" id="GO:0016020">
    <property type="term" value="C:membrane"/>
    <property type="evidence" value="ECO:0007669"/>
    <property type="project" value="InterPro"/>
</dbReference>
<gene>
    <name evidence="1" type="ORF">HPP92_011848</name>
</gene>
<sequence>MTTIFLLHEHGHLVPSLLRPLWDNPPRSFTRIPHFHAENVSIPRLCHLHGWSPRRQPRRAFDAVLFTHELDLLEIRYRTLFPSVYRFLLLESKTTFTSLPKPLVFLRHNLTHPDRFSFAAEKILYRAISFPATSPSAPPFDVESSHRSSFNSLISASGISPGDLLIMSDADEIPSPHTVELLRWCDGCPPVLHLELRQYLYSFEFPVDFGSWRATANLFQQGNTAYRHSRRSDALLADAGWHCSFCFRRIDDFVFKMRAYSHADRVRKTSFLDRERIQSIVCEGGDLFDMLPEEYSFKELISKMGPIPRSSSAVNLPSYLIENADRFRFLLPGGCKRETQTTARPPRTRV</sequence>
<dbReference type="Pfam" id="PF04724">
    <property type="entry name" value="Glyco_transf_17"/>
    <property type="match status" value="1"/>
</dbReference>
<evidence type="ECO:0000313" key="2">
    <source>
        <dbReference type="Proteomes" id="UP000639772"/>
    </source>
</evidence>
<evidence type="ECO:0008006" key="3">
    <source>
        <dbReference type="Google" id="ProtNLM"/>
    </source>
</evidence>
<evidence type="ECO:0000313" key="1">
    <source>
        <dbReference type="EMBL" id="KAG0483764.1"/>
    </source>
</evidence>
<dbReference type="OrthoDB" id="6474464at2759"/>
<dbReference type="InterPro" id="IPR006813">
    <property type="entry name" value="Glyco_trans_17"/>
</dbReference>